<dbReference type="PATRIC" id="fig|1202724.3.peg.783"/>
<dbReference type="EMBL" id="LIYD01000005">
    <property type="protein sequence ID" value="KOS05255.1"/>
    <property type="molecule type" value="Genomic_DNA"/>
</dbReference>
<evidence type="ECO:0000313" key="1">
    <source>
        <dbReference type="EMBL" id="KOS05255.1"/>
    </source>
</evidence>
<reference evidence="1 2" key="1">
    <citation type="submission" date="2015-08" db="EMBL/GenBank/DDBJ databases">
        <title>Whole genome sequence of Flavobacterium akiainvivens IK-1T, from decaying Wikstroemia oahuensis, an endemic Hawaiian shrub.</title>
        <authorList>
            <person name="Wan X."/>
            <person name="Hou S."/>
            <person name="Saito J."/>
            <person name="Donachie S."/>
        </authorList>
    </citation>
    <scope>NUCLEOTIDE SEQUENCE [LARGE SCALE GENOMIC DNA]</scope>
    <source>
        <strain evidence="1 2">IK-1</strain>
    </source>
</reference>
<dbReference type="RefSeq" id="WP_054406325.1">
    <property type="nucleotide sequence ID" value="NZ_FOYA01000006.1"/>
</dbReference>
<dbReference type="AlphaFoldDB" id="A0A0M8M9D6"/>
<organism evidence="1 2">
    <name type="scientific">Flavobacterium akiainvivens</name>
    <dbReference type="NCBI Taxonomy" id="1202724"/>
    <lineage>
        <taxon>Bacteria</taxon>
        <taxon>Pseudomonadati</taxon>
        <taxon>Bacteroidota</taxon>
        <taxon>Flavobacteriia</taxon>
        <taxon>Flavobacteriales</taxon>
        <taxon>Flavobacteriaceae</taxon>
        <taxon>Flavobacterium</taxon>
    </lineage>
</organism>
<evidence type="ECO:0000313" key="2">
    <source>
        <dbReference type="Proteomes" id="UP000037755"/>
    </source>
</evidence>
<comment type="caution">
    <text evidence="1">The sequence shown here is derived from an EMBL/GenBank/DDBJ whole genome shotgun (WGS) entry which is preliminary data.</text>
</comment>
<dbReference type="Proteomes" id="UP000037755">
    <property type="component" value="Unassembled WGS sequence"/>
</dbReference>
<accession>A0A0M8M9D6</accession>
<protein>
    <submittedName>
        <fullName evidence="1">Uncharacterized protein</fullName>
    </submittedName>
</protein>
<name>A0A0M8M9D6_9FLAO</name>
<gene>
    <name evidence="1" type="ORF">AM493_03805</name>
</gene>
<sequence>MQIIIHTKDGDALFNSINAKIKKGELKTWEIKLNKDKEVLYNHTPDQWSEKVLLQPKDHANGLKIVTTYWSNSTAPDEATKGYIIGRFVEILMVHFRDHFSKLEVF</sequence>
<dbReference type="OrthoDB" id="9132821at2"/>
<keyword evidence="2" id="KW-1185">Reference proteome</keyword>
<proteinExistence type="predicted"/>